<keyword evidence="3" id="KW-1185">Reference proteome</keyword>
<feature type="chain" id="PRO_5011553132" description="HYR domain-containing protein" evidence="1">
    <location>
        <begin position="25"/>
        <end position="1093"/>
    </location>
</feature>
<dbReference type="Proteomes" id="UP000199656">
    <property type="component" value="Unassembled WGS sequence"/>
</dbReference>
<accession>A0A1H4F572</accession>
<feature type="non-terminal residue" evidence="2">
    <location>
        <position position="1093"/>
    </location>
</feature>
<reference evidence="3" key="1">
    <citation type="submission" date="2016-10" db="EMBL/GenBank/DDBJ databases">
        <authorList>
            <person name="Varghese N."/>
            <person name="Submissions S."/>
        </authorList>
    </citation>
    <scope>NUCLEOTIDE SEQUENCE [LARGE SCALE GENOMIC DNA]</scope>
    <source>
        <strain evidence="3">DSM 23920</strain>
    </source>
</reference>
<organism evidence="2 3">
    <name type="scientific">Chitinophaga terrae</name>
    <name type="common">ex Kim and Jung 2007</name>
    <dbReference type="NCBI Taxonomy" id="408074"/>
    <lineage>
        <taxon>Bacteria</taxon>
        <taxon>Pseudomonadati</taxon>
        <taxon>Bacteroidota</taxon>
        <taxon>Chitinophagia</taxon>
        <taxon>Chitinophagales</taxon>
        <taxon>Chitinophagaceae</taxon>
        <taxon>Chitinophaga</taxon>
    </lineage>
</organism>
<keyword evidence="1" id="KW-0732">Signal</keyword>
<evidence type="ECO:0008006" key="4">
    <source>
        <dbReference type="Google" id="ProtNLM"/>
    </source>
</evidence>
<dbReference type="RefSeq" id="WP_258522441.1">
    <property type="nucleotide sequence ID" value="NZ_FNRL01000022.1"/>
</dbReference>
<evidence type="ECO:0000313" key="2">
    <source>
        <dbReference type="EMBL" id="SEA92516.1"/>
    </source>
</evidence>
<dbReference type="EMBL" id="FNRL01000022">
    <property type="protein sequence ID" value="SEA92516.1"/>
    <property type="molecule type" value="Genomic_DNA"/>
</dbReference>
<proteinExistence type="predicted"/>
<sequence length="1093" mass="117604">MKRLLTILCLLLGCTFFPSKEAVALNGVDGQIFMNLPDSACLNSFASINAFYWKNRGWARKADWTITGGDYEILYNSDPDINKLTGQKPDPSYNVNALTIKFKSTGTYTFTAIVYKDDGSSSSITRTIYVKDCSVLPCLGNSTGANDFTYNFGTFNITDTKSVSDPYVPASTGANTGGYNYVQHPTSDFKDNSYCVFWNSQIRTEWVYSTDHTGNGGDPKKAGGMLIANSAIAKKTFFVKKDVPVCPGSSYNFSAWFLNLNGLQVFNSTCADGNSDGYHYAGVTFLIIDESKATPDTLARFKTYDVSMNLDGPEWQQYGGGFKTPGGVTKVTLAIVNDRYGDCGNDIAIDDISFQYCSPYIYSFIDGSTKPELKEAALCEGAPVTIKAIYAPDGWDNGVYYPEKDYFKNPQYQWEYSYNSTTWFPLTDSLTLRTGSQTNTLVFKEGALVGDPDKPVVIYYRVNILEKNNASNCAAPSEYTKITILPKPKVTVSTGRVCKGEQVILTATGGYTKYQWRVNPVVVGPSLTVTPDTTSTYWALGIADYGKDPVTGAPRQCVDSGFGTIVVDTMPKVTITGGPNDICAGSSIALAIQPSNSKFDITWSPVGTGTPKTINLTDIPKTIGVNTYKVTVVNGKCTTSDSYNINVYEIPVPKVTTPPTQCANGTFNLNATLKATESGTWSLVTPNPAITIADPTAPSTTINGVPAGSTVQVRWTVVNNGKTDCTHDTVINVVNQAAITGNTILADQILCKISDIPALLTIKGPLAGGSGTYTYQWQRSSNGGLWTNVGTNSNTYAPPKLATTNTVDKYRLIITSGTCTSTSNEVTIRINTTTLKVTVPVDVTVECKKGTDYTTNFGTPTIVGYNATITGTTDATTNPDACTQVIKRTWTVKDQCGSTATATQTVTVKDTKAPVFTYTPSADTTVSCEKAFANTAVPKPIATDDCSAVTVGAPTSTTPVYPNPACKGTYNYTITWTAKDACGNAVSTSMNVHVVDNTAPTFTYTPQKDTTVDCDKTFTPDKAKPIAVDNCPALGSVDLTSVESTPVKDPQCPNKYTYTITWTAKDQCGNSATFVQNVTVQDVTPPTFTWTPA</sequence>
<evidence type="ECO:0000313" key="3">
    <source>
        <dbReference type="Proteomes" id="UP000199656"/>
    </source>
</evidence>
<name>A0A1H4F572_9BACT</name>
<dbReference type="AlphaFoldDB" id="A0A1H4F572"/>
<gene>
    <name evidence="2" type="ORF">SAMN05660909_04190</name>
</gene>
<protein>
    <recommendedName>
        <fullName evidence="4">HYR domain-containing protein</fullName>
    </recommendedName>
</protein>
<dbReference type="Gene3D" id="2.60.40.10">
    <property type="entry name" value="Immunoglobulins"/>
    <property type="match status" value="1"/>
</dbReference>
<dbReference type="InterPro" id="IPR013783">
    <property type="entry name" value="Ig-like_fold"/>
</dbReference>
<feature type="signal peptide" evidence="1">
    <location>
        <begin position="1"/>
        <end position="24"/>
    </location>
</feature>
<evidence type="ECO:0000256" key="1">
    <source>
        <dbReference type="SAM" id="SignalP"/>
    </source>
</evidence>
<dbReference type="STRING" id="408074.SAMN05660909_04190"/>